<protein>
    <submittedName>
        <fullName evidence="1">LuxR family DNA-binding response regulator</fullName>
    </submittedName>
</protein>
<organism evidence="1 2">
    <name type="scientific">Enterococcus faecium</name>
    <name type="common">Streptococcus faecium</name>
    <dbReference type="NCBI Taxonomy" id="1352"/>
    <lineage>
        <taxon>Bacteria</taxon>
        <taxon>Bacillati</taxon>
        <taxon>Bacillota</taxon>
        <taxon>Bacilli</taxon>
        <taxon>Lactobacillales</taxon>
        <taxon>Enterococcaceae</taxon>
        <taxon>Enterococcus</taxon>
    </lineage>
</organism>
<accession>A0ABD7LMF1</accession>
<dbReference type="Proteomes" id="UP000183509">
    <property type="component" value="Unassembled WGS sequence"/>
</dbReference>
<evidence type="ECO:0000313" key="1">
    <source>
        <dbReference type="EMBL" id="SAM47905.1"/>
    </source>
</evidence>
<proteinExistence type="predicted"/>
<reference evidence="1 2" key="1">
    <citation type="submission" date="2016-04" db="EMBL/GenBank/DDBJ databases">
        <authorList>
            <person name="Millard A."/>
        </authorList>
    </citation>
    <scope>NUCLEOTIDE SEQUENCE [LARGE SCALE GENOMIC DNA]</scope>
    <source>
        <strain evidence="1">Isolate 22</strain>
    </source>
</reference>
<dbReference type="GO" id="GO:0003677">
    <property type="term" value="F:DNA binding"/>
    <property type="evidence" value="ECO:0007669"/>
    <property type="project" value="UniProtKB-KW"/>
</dbReference>
<sequence>MITVVIIDDDPFVTKSLQTILESTKEIRVLGIGHCAKDARNPSSRCFADGHPHA</sequence>
<comment type="caution">
    <text evidence="1">The sequence shown here is derived from an EMBL/GenBank/DDBJ whole genome shotgun (WGS) entry which is preliminary data.</text>
</comment>
<evidence type="ECO:0000313" key="2">
    <source>
        <dbReference type="Proteomes" id="UP000183509"/>
    </source>
</evidence>
<gene>
    <name evidence="1" type="ORF">DTPHA_601873</name>
</gene>
<dbReference type="AlphaFoldDB" id="A0ABD7LMF1"/>
<name>A0ABD7LMF1_ENTFC</name>
<dbReference type="EMBL" id="FKLM01000033">
    <property type="protein sequence ID" value="SAM47905.1"/>
    <property type="molecule type" value="Genomic_DNA"/>
</dbReference>
<keyword evidence="1" id="KW-0238">DNA-binding</keyword>